<evidence type="ECO:0000256" key="4">
    <source>
        <dbReference type="ARBA" id="ARBA00022785"/>
    </source>
</evidence>
<evidence type="ECO:0000313" key="5">
    <source>
        <dbReference type="EMBL" id="KKP66468.1"/>
    </source>
</evidence>
<evidence type="ECO:0000313" key="6">
    <source>
        <dbReference type="Proteomes" id="UP000034127"/>
    </source>
</evidence>
<dbReference type="NCBIfam" id="NF001140">
    <property type="entry name" value="PRK00147.1"/>
    <property type="match status" value="1"/>
</dbReference>
<accession>A0A0G0BAI4</accession>
<evidence type="ECO:0000256" key="3">
    <source>
        <dbReference type="ARBA" id="ARBA00022691"/>
    </source>
</evidence>
<name>A0A0G0BAI4_9BACT</name>
<dbReference type="PANTHER" id="PTHR30307">
    <property type="entry name" value="S-ADENOSYLMETHIONINE:TRNA RIBOSYLTRANSFERASE-ISOMERASE"/>
    <property type="match status" value="1"/>
</dbReference>
<dbReference type="PATRIC" id="fig|1618485.3.peg.788"/>
<evidence type="ECO:0000256" key="1">
    <source>
        <dbReference type="ARBA" id="ARBA00022490"/>
    </source>
</evidence>
<keyword evidence="3" id="KW-0949">S-adenosyl-L-methionine</keyword>
<keyword evidence="2 5" id="KW-0808">Transferase</keyword>
<dbReference type="GO" id="GO:0008616">
    <property type="term" value="P:tRNA queuosine(34) biosynthetic process"/>
    <property type="evidence" value="ECO:0007669"/>
    <property type="project" value="UniProtKB-KW"/>
</dbReference>
<dbReference type="Gene3D" id="2.40.10.240">
    <property type="entry name" value="QueA-like"/>
    <property type="match status" value="1"/>
</dbReference>
<dbReference type="SUPFAM" id="SSF111337">
    <property type="entry name" value="QueA-like"/>
    <property type="match status" value="1"/>
</dbReference>
<protein>
    <submittedName>
        <fullName evidence="5">S-adenosylmethionine:tRNA ribosyltransferase-isomerase</fullName>
    </submittedName>
</protein>
<proteinExistence type="predicted"/>
<organism evidence="5 6">
    <name type="scientific">Candidatus Roizmanbacteria bacterium GW2011_GWC2_35_12</name>
    <dbReference type="NCBI Taxonomy" id="1618485"/>
    <lineage>
        <taxon>Bacteria</taxon>
        <taxon>Candidatus Roizmaniibacteriota</taxon>
    </lineage>
</organism>
<dbReference type="AlphaFoldDB" id="A0A0G0BAI4"/>
<gene>
    <name evidence="5" type="ORF">UR63_C0032G0006</name>
</gene>
<dbReference type="InterPro" id="IPR042118">
    <property type="entry name" value="QueA_dom1"/>
</dbReference>
<dbReference type="InterPro" id="IPR036100">
    <property type="entry name" value="QueA_sf"/>
</dbReference>
<keyword evidence="1" id="KW-0963">Cytoplasm</keyword>
<keyword evidence="5" id="KW-0413">Isomerase</keyword>
<keyword evidence="4" id="KW-0671">Queuosine biosynthesis</keyword>
<dbReference type="PANTHER" id="PTHR30307:SF0">
    <property type="entry name" value="S-ADENOSYLMETHIONINE:TRNA RIBOSYLTRANSFERASE-ISOMERASE"/>
    <property type="match status" value="1"/>
</dbReference>
<dbReference type="Pfam" id="PF02547">
    <property type="entry name" value="Queuosine_synth"/>
    <property type="match status" value="1"/>
</dbReference>
<dbReference type="NCBIfam" id="TIGR00113">
    <property type="entry name" value="queA"/>
    <property type="match status" value="1"/>
</dbReference>
<dbReference type="Proteomes" id="UP000034127">
    <property type="component" value="Unassembled WGS sequence"/>
</dbReference>
<dbReference type="GO" id="GO:0051075">
    <property type="term" value="F:S-adenosylmethionine:tRNA ribosyltransferase-isomerase activity"/>
    <property type="evidence" value="ECO:0007669"/>
    <property type="project" value="TreeGrafter"/>
</dbReference>
<evidence type="ECO:0000256" key="2">
    <source>
        <dbReference type="ARBA" id="ARBA00022679"/>
    </source>
</evidence>
<dbReference type="EMBL" id="LBPX01000032">
    <property type="protein sequence ID" value="KKP66468.1"/>
    <property type="molecule type" value="Genomic_DNA"/>
</dbReference>
<sequence>MINQEDYGYVLPEKNLALTPAVPRDSSKLFIYNTLTNQISFDHFYNIDKYLPKNSFMVLNNTKVIPARVTMKKAGGGKVTVLFLANEQIESQMVKVMVDRKINVGEKLYFPDGESVSVISQKEHFFELKHLFSREKLFKLLNKYGSMPIPPYLKKSPLKRDELLEKYQTVFARPLVGARLASTAAPTASLHFTDRVFDKLDKKEIERLFITLHVGLGTFAPITDENIKMKKLHEEYYEVDEKTWKQIEMNKEGPPSLKLRRVKKKLVAVGTTVVRTLESIARQRVFSSTSPQGDPKSLTQKQLPSLGKTDLFIFPPYDFKMVDIMITNFHLPKSSLMMLVEAFLQFKGAKMRLVELYNIAIKNNFRFYSFGDAMLIL</sequence>
<comment type="caution">
    <text evidence="5">The sequence shown here is derived from an EMBL/GenBank/DDBJ whole genome shotgun (WGS) entry which is preliminary data.</text>
</comment>
<reference evidence="5 6" key="1">
    <citation type="journal article" date="2015" name="Nature">
        <title>rRNA introns, odd ribosomes, and small enigmatic genomes across a large radiation of phyla.</title>
        <authorList>
            <person name="Brown C.T."/>
            <person name="Hug L.A."/>
            <person name="Thomas B.C."/>
            <person name="Sharon I."/>
            <person name="Castelle C.J."/>
            <person name="Singh A."/>
            <person name="Wilkins M.J."/>
            <person name="Williams K.H."/>
            <person name="Banfield J.F."/>
        </authorList>
    </citation>
    <scope>NUCLEOTIDE SEQUENCE [LARGE SCALE GENOMIC DNA]</scope>
</reference>
<dbReference type="InterPro" id="IPR003699">
    <property type="entry name" value="QueA"/>
</dbReference>
<dbReference type="InterPro" id="IPR042119">
    <property type="entry name" value="QueA_dom2"/>
</dbReference>
<dbReference type="Gene3D" id="3.40.1780.10">
    <property type="entry name" value="QueA-like"/>
    <property type="match status" value="1"/>
</dbReference>